<accession>A0A368FHQ6</accession>
<sequence length="90" mass="10750">LLRVSIHAKHLVRLEEPSLLEREVEITFEQATSFYERPFAPMYDKYRRKSVEEIKREINSQVFNDVTRSAEMNERSVMKTEGFWLGQEQA</sequence>
<dbReference type="OrthoDB" id="5905412at2759"/>
<evidence type="ECO:0000313" key="2">
    <source>
        <dbReference type="Proteomes" id="UP000252519"/>
    </source>
</evidence>
<dbReference type="EMBL" id="JOJR01001814">
    <property type="protein sequence ID" value="RCN29707.1"/>
    <property type="molecule type" value="Genomic_DNA"/>
</dbReference>
<proteinExistence type="predicted"/>
<evidence type="ECO:0000313" key="1">
    <source>
        <dbReference type="EMBL" id="RCN29707.1"/>
    </source>
</evidence>
<feature type="non-terminal residue" evidence="1">
    <location>
        <position position="1"/>
    </location>
</feature>
<keyword evidence="2" id="KW-1185">Reference proteome</keyword>
<reference evidence="1 2" key="1">
    <citation type="submission" date="2014-10" db="EMBL/GenBank/DDBJ databases">
        <title>Draft genome of the hookworm Ancylostoma caninum.</title>
        <authorList>
            <person name="Mitreva M."/>
        </authorList>
    </citation>
    <scope>NUCLEOTIDE SEQUENCE [LARGE SCALE GENOMIC DNA]</scope>
    <source>
        <strain evidence="1 2">Baltimore</strain>
    </source>
</reference>
<protein>
    <submittedName>
        <fullName evidence="1">Uncharacterized protein</fullName>
    </submittedName>
</protein>
<comment type="caution">
    <text evidence="1">The sequence shown here is derived from an EMBL/GenBank/DDBJ whole genome shotgun (WGS) entry which is preliminary data.</text>
</comment>
<gene>
    <name evidence="1" type="ORF">ANCCAN_24530</name>
</gene>
<name>A0A368FHQ6_ANCCA</name>
<dbReference type="AlphaFoldDB" id="A0A368FHQ6"/>
<dbReference type="Proteomes" id="UP000252519">
    <property type="component" value="Unassembled WGS sequence"/>
</dbReference>
<organism evidence="1 2">
    <name type="scientific">Ancylostoma caninum</name>
    <name type="common">Dog hookworm</name>
    <dbReference type="NCBI Taxonomy" id="29170"/>
    <lineage>
        <taxon>Eukaryota</taxon>
        <taxon>Metazoa</taxon>
        <taxon>Ecdysozoa</taxon>
        <taxon>Nematoda</taxon>
        <taxon>Chromadorea</taxon>
        <taxon>Rhabditida</taxon>
        <taxon>Rhabditina</taxon>
        <taxon>Rhabditomorpha</taxon>
        <taxon>Strongyloidea</taxon>
        <taxon>Ancylostomatidae</taxon>
        <taxon>Ancylostomatinae</taxon>
        <taxon>Ancylostoma</taxon>
    </lineage>
</organism>